<dbReference type="Gene3D" id="2.60.40.1820">
    <property type="match status" value="1"/>
</dbReference>
<feature type="region of interest" description="Disordered" evidence="1">
    <location>
        <begin position="1"/>
        <end position="86"/>
    </location>
</feature>
<organism evidence="3 4">
    <name type="scientific">Boletus edulis BED1</name>
    <dbReference type="NCBI Taxonomy" id="1328754"/>
    <lineage>
        <taxon>Eukaryota</taxon>
        <taxon>Fungi</taxon>
        <taxon>Dikarya</taxon>
        <taxon>Basidiomycota</taxon>
        <taxon>Agaricomycotina</taxon>
        <taxon>Agaricomycetes</taxon>
        <taxon>Agaricomycetidae</taxon>
        <taxon>Boletales</taxon>
        <taxon>Boletineae</taxon>
        <taxon>Boletaceae</taxon>
        <taxon>Boletoideae</taxon>
        <taxon>Boletus</taxon>
    </lineage>
</organism>
<keyword evidence="2" id="KW-0472">Membrane</keyword>
<evidence type="ECO:0000313" key="4">
    <source>
        <dbReference type="Proteomes" id="UP001194468"/>
    </source>
</evidence>
<dbReference type="PANTHER" id="PTHR35895">
    <property type="entry name" value="CHROMOSOME 16, WHOLE GENOME SHOTGUN SEQUENCE"/>
    <property type="match status" value="1"/>
</dbReference>
<feature type="transmembrane region" description="Helical" evidence="2">
    <location>
        <begin position="95"/>
        <end position="119"/>
    </location>
</feature>
<feature type="region of interest" description="Disordered" evidence="1">
    <location>
        <begin position="2348"/>
        <end position="2385"/>
    </location>
</feature>
<reference evidence="3" key="1">
    <citation type="submission" date="2019-10" db="EMBL/GenBank/DDBJ databases">
        <authorList>
            <consortium name="DOE Joint Genome Institute"/>
            <person name="Kuo A."/>
            <person name="Miyauchi S."/>
            <person name="Kiss E."/>
            <person name="Drula E."/>
            <person name="Kohler A."/>
            <person name="Sanchez-Garcia M."/>
            <person name="Andreopoulos B."/>
            <person name="Barry K.W."/>
            <person name="Bonito G."/>
            <person name="Buee M."/>
            <person name="Carver A."/>
            <person name="Chen C."/>
            <person name="Cichocki N."/>
            <person name="Clum A."/>
            <person name="Culley D."/>
            <person name="Crous P.W."/>
            <person name="Fauchery L."/>
            <person name="Girlanda M."/>
            <person name="Hayes R."/>
            <person name="Keri Z."/>
            <person name="LaButti K."/>
            <person name="Lipzen A."/>
            <person name="Lombard V."/>
            <person name="Magnuson J."/>
            <person name="Maillard F."/>
            <person name="Morin E."/>
            <person name="Murat C."/>
            <person name="Nolan M."/>
            <person name="Ohm R."/>
            <person name="Pangilinan J."/>
            <person name="Pereira M."/>
            <person name="Perotto S."/>
            <person name="Peter M."/>
            <person name="Riley R."/>
            <person name="Sitrit Y."/>
            <person name="Stielow B."/>
            <person name="Szollosi G."/>
            <person name="Zifcakova L."/>
            <person name="Stursova M."/>
            <person name="Spatafora J.W."/>
            <person name="Tedersoo L."/>
            <person name="Vaario L.-M."/>
            <person name="Yamada A."/>
            <person name="Yan M."/>
            <person name="Wang P."/>
            <person name="Xu J."/>
            <person name="Bruns T."/>
            <person name="Baldrian P."/>
            <person name="Vilgalys R."/>
            <person name="Henrissat B."/>
            <person name="Grigoriev I.V."/>
            <person name="Hibbett D."/>
            <person name="Nagy L.G."/>
            <person name="Martin F.M."/>
        </authorList>
    </citation>
    <scope>NUCLEOTIDE SEQUENCE</scope>
    <source>
        <strain evidence="3">BED1</strain>
    </source>
</reference>
<feature type="compositionally biased region" description="Low complexity" evidence="1">
    <location>
        <begin position="2348"/>
        <end position="2377"/>
    </location>
</feature>
<dbReference type="InterPro" id="IPR046368">
    <property type="entry name" value="Tag1"/>
</dbReference>
<keyword evidence="2" id="KW-0812">Transmembrane</keyword>
<keyword evidence="4" id="KW-1185">Reference proteome</keyword>
<sequence length="2385" mass="249480">MEQVASARPASLVYPDNQTTASRSDASLARNAAPPAGATEQGANPFDDDPANGAVVAATPVGGPVATTTTAEAPTEPDTAPSAAPPKPPLYKRRWFIITSVIGTCFGIALLFIILFPVLRAIVQDVVNKTTLDITMAAITSPTNTSFQLFMQGTVAHTGIFAAVISFPTPVNVSWINGSTKVPLGYMRLSTLYAKNKRATLNDTTTFYITDQNAFGRFTSAMITSQNFTWQLENHDLAVQAEKFPTAHGISFNKMVTINGTDNFAGNVKLEELQLPSDNPEGGINFVTVTQLNNPSPFALDLGTVVFDLSYQNVYLGSGSGPNTHLSPGYNNITLSGVLIPQTTASNLAVVSQLFTNFLNHQSSPVLATGKSTMQSDGTVISWLSQGIESLTLTVPFQSAAPINPIRSIDIGSLALTFTPETAWNPRADSNSVYASMELPFGFNISISAIQNQFNIVKNGSNVAGLSTPLGASTSSVRILGPTDTQGQINITISDGFLNATSDEHAAFSAFNTELTDSRTTEFLMVGNSTAVASTSLGKITLDPIRVNVTTSLTGLQGLKGFTTIESVDVLGGTQQALNLGIVVSIINPSDLQLATGDLTLQLQRGGAVLGTALMPNLTLYMGNNSLTSTSDFEPNNSPQGMQTLNDFVGGTDVELSIVGFSGSTQVASLLPAFESLNITATLPGSKSSLLSSGSLEILPTTFHQNNISQVTVNLANPFTAGLEITQITSSVTSHGLALGTIDTATNFSAAGKSTTTSPPLNLNMNFDPPTLFTLTRVLAVQAGLDPAPLDGIVALGGYSYVTATNADSTPISRRSNIYTGFNLPSFIDSAFKQLRSDVQLSSKLTIGEYTTTLNYTQLSVPIATDSSLNLMLPVLAQPIVQKIVSGSVLGIDTVVITNPQETSFGTRLNGSITNAGPFDAIISFGNGLAVSWNGQALGSMHLDDVNVVGDIGATLSVQTTFDVADVNVLAAFTKVLLNEESFQWEISGENLTVSALGIQVPGISLPSKVVTLKGFNGLQNGVTINSFDLPANDPSGGIHLTIQSTVTNPSQVGIELSSIAFNTYASGIEVAPVSSLSSVTLAPQSTSSLPLAGRLIPQNTAEGLAAVSAIFNNFIQGKDSEVTVHGTSAGPTDVTWLNEGIQTLQVVTSLPNQGKLNVIQSITLQQMELLFTEATSYDPMSSSNATTAAFSLPFAFPVDITSLSQNITVGFNGQSFAELVIPDAPSTTDVQSRIIYLTFSGVPFAVFADQHSVFDNFVAATTLGDVQTLALSGAANTAASTAVGVLSLSNIEFSVDSSIAGLQGLVAKPATVANLDVNHGYSDYLLITVDTTLYNPSNLTIGTGDVSFTLQFQGETIGSADLSNMVIQPGSINYPTNVLYSPQGSSQTAAGQTMLENYLQGIDSNTAILGSTISTPIASLQLALSQIKLSPVTIPALHQNLINTATLEFPTDIVRTGVATTFFTLANPFTASINLLKVTATATFQNLTVGTIRNIDLSSNPIHAGGHSNITSPALPFNFNLDPLAIIELIAISAQEHNVDLGPLTQLFQLVIDNPNFHPPVNTSVDTSAPTCVSGNQFDFNDAILNALKDLQVDLAVVSSLKLDDYATSLSFLQKGVTAITDKTALYLIGAVAAPVAQDLVNGAVLAFTEANITNISNNGFDLALRGSMTNIGPLDSLIEFVDPVTVNWQGNDIATISLPPVCAAANTGVPNYAAQGTLVITDQTKFTSFATYLLHNPSFDWTISTSKLRVTALGTIFDNVSLTKTITLKAFNNLSGVTISNFQLPSDDPAGGITISTNSLIPSPAQLGIDLGTVTFQGYFDNTLVGPLTATDLVLPPEGQVTAHLAGRMVPQSGNGLKVIGQLFSQYLAADNITLDVTGESVQPTGASSPVTWLSDAFKTLTLSVILPGQKFDIIQSIALKDLSLTMETQQEAFAPLSGSNNTIAEYKNPFGFSLQVIQSSVNMTLGAGGVSAASLNLPSSNAVGGVSTGNLAPLPISFHNVPLVSLNDAAFEAMFAEVTDKDSATFDLSGTADVTAKTSIGNVPISGIPFDVTSILQGINSFGRKATINNVSITGSGGTNGDQYIISPLTTVINNPSNVLLSTVDVALPVYYGNVMIGRAAFNTFNLVPGENSMAGEFHYEPADANDTVAESFLTSFVQSGNVLPLTVQGDSASSPFTSLNPALEGVTLQTSVTGLNAPPIITHLYTTITSSSLLTNEVELSFDIYNPLGADLVIEFVQADGLINGEIYAHFDQPFSNFVIPPGKTVNSGTFSHVVLTQGALASLGIIPLGYLDVQSVATTRIGVNGYQIPWLHVNQMHVTTDYNFGLLSLGDLTSAAQSMNTSSLPFGLSSPPSTSKVSSSSAPPIQAAASSSTGGNSTHS</sequence>
<gene>
    <name evidence="3" type="ORF">L210DRAFT_91637</name>
</gene>
<dbReference type="Pfam" id="PF12505">
    <property type="entry name" value="DUF3712"/>
    <property type="match status" value="6"/>
</dbReference>
<evidence type="ECO:0000313" key="3">
    <source>
        <dbReference type="EMBL" id="KAF8441406.1"/>
    </source>
</evidence>
<comment type="caution">
    <text evidence="3">The sequence shown here is derived from an EMBL/GenBank/DDBJ whole genome shotgun (WGS) entry which is preliminary data.</text>
</comment>
<dbReference type="PANTHER" id="PTHR35895:SF1">
    <property type="entry name" value="LIPID-BINDING SERUM GLYCOPROTEIN C-TERMINAL DOMAIN-CONTAINING PROTEIN"/>
    <property type="match status" value="1"/>
</dbReference>
<feature type="compositionally biased region" description="Low complexity" evidence="1">
    <location>
        <begin position="51"/>
        <end position="82"/>
    </location>
</feature>
<dbReference type="GO" id="GO:0000329">
    <property type="term" value="C:fungal-type vacuole membrane"/>
    <property type="evidence" value="ECO:0007669"/>
    <property type="project" value="InterPro"/>
</dbReference>
<protein>
    <submittedName>
        <fullName evidence="3">Uncharacterized protein</fullName>
    </submittedName>
</protein>
<evidence type="ECO:0000256" key="1">
    <source>
        <dbReference type="SAM" id="MobiDB-lite"/>
    </source>
</evidence>
<keyword evidence="2" id="KW-1133">Transmembrane helix</keyword>
<proteinExistence type="predicted"/>
<feature type="compositionally biased region" description="Polar residues" evidence="1">
    <location>
        <begin position="16"/>
        <end position="25"/>
    </location>
</feature>
<reference evidence="3" key="2">
    <citation type="journal article" date="2020" name="Nat. Commun.">
        <title>Large-scale genome sequencing of mycorrhizal fungi provides insights into the early evolution of symbiotic traits.</title>
        <authorList>
            <person name="Miyauchi S."/>
            <person name="Kiss E."/>
            <person name="Kuo A."/>
            <person name="Drula E."/>
            <person name="Kohler A."/>
            <person name="Sanchez-Garcia M."/>
            <person name="Morin E."/>
            <person name="Andreopoulos B."/>
            <person name="Barry K.W."/>
            <person name="Bonito G."/>
            <person name="Buee M."/>
            <person name="Carver A."/>
            <person name="Chen C."/>
            <person name="Cichocki N."/>
            <person name="Clum A."/>
            <person name="Culley D."/>
            <person name="Crous P.W."/>
            <person name="Fauchery L."/>
            <person name="Girlanda M."/>
            <person name="Hayes R.D."/>
            <person name="Keri Z."/>
            <person name="LaButti K."/>
            <person name="Lipzen A."/>
            <person name="Lombard V."/>
            <person name="Magnuson J."/>
            <person name="Maillard F."/>
            <person name="Murat C."/>
            <person name="Nolan M."/>
            <person name="Ohm R.A."/>
            <person name="Pangilinan J."/>
            <person name="Pereira M.F."/>
            <person name="Perotto S."/>
            <person name="Peter M."/>
            <person name="Pfister S."/>
            <person name="Riley R."/>
            <person name="Sitrit Y."/>
            <person name="Stielow J.B."/>
            <person name="Szollosi G."/>
            <person name="Zifcakova L."/>
            <person name="Stursova M."/>
            <person name="Spatafora J.W."/>
            <person name="Tedersoo L."/>
            <person name="Vaario L.M."/>
            <person name="Yamada A."/>
            <person name="Yan M."/>
            <person name="Wang P."/>
            <person name="Xu J."/>
            <person name="Bruns T."/>
            <person name="Baldrian P."/>
            <person name="Vilgalys R."/>
            <person name="Dunand C."/>
            <person name="Henrissat B."/>
            <person name="Grigoriev I.V."/>
            <person name="Hibbett D."/>
            <person name="Nagy L.G."/>
            <person name="Martin F.M."/>
        </authorList>
    </citation>
    <scope>NUCLEOTIDE SEQUENCE</scope>
    <source>
        <strain evidence="3">BED1</strain>
    </source>
</reference>
<dbReference type="InterPro" id="IPR022185">
    <property type="entry name" value="DUF3712"/>
</dbReference>
<name>A0AAD4GFG7_BOLED</name>
<dbReference type="Proteomes" id="UP001194468">
    <property type="component" value="Unassembled WGS sequence"/>
</dbReference>
<accession>A0AAD4GFG7</accession>
<dbReference type="EMBL" id="WHUW01000010">
    <property type="protein sequence ID" value="KAF8441406.1"/>
    <property type="molecule type" value="Genomic_DNA"/>
</dbReference>
<evidence type="ECO:0000256" key="2">
    <source>
        <dbReference type="SAM" id="Phobius"/>
    </source>
</evidence>